<dbReference type="Proteomes" id="UP000060630">
    <property type="component" value="Unassembled WGS sequence"/>
</dbReference>
<gene>
    <name evidence="2" type="ORF">WL29_22455</name>
</gene>
<reference evidence="2 3" key="1">
    <citation type="submission" date="2015-11" db="EMBL/GenBank/DDBJ databases">
        <title>Expanding the genomic diversity of Burkholderia species for the development of highly accurate diagnostics.</title>
        <authorList>
            <person name="Sahl J."/>
            <person name="Keim P."/>
            <person name="Wagner D."/>
        </authorList>
    </citation>
    <scope>NUCLEOTIDE SEQUENCE [LARGE SCALE GENOMIC DNA]</scope>
    <source>
        <strain evidence="2 3">MSMB2087WGS</strain>
    </source>
</reference>
<feature type="transmembrane region" description="Helical" evidence="1">
    <location>
        <begin position="51"/>
        <end position="69"/>
    </location>
</feature>
<accession>A0A106QD67</accession>
<organism evidence="2 3">
    <name type="scientific">Burkholderia ubonensis</name>
    <dbReference type="NCBI Taxonomy" id="101571"/>
    <lineage>
        <taxon>Bacteria</taxon>
        <taxon>Pseudomonadati</taxon>
        <taxon>Pseudomonadota</taxon>
        <taxon>Betaproteobacteria</taxon>
        <taxon>Burkholderiales</taxon>
        <taxon>Burkholderiaceae</taxon>
        <taxon>Burkholderia</taxon>
        <taxon>Burkholderia cepacia complex</taxon>
    </lineage>
</organism>
<feature type="transmembrane region" description="Helical" evidence="1">
    <location>
        <begin position="172"/>
        <end position="190"/>
    </location>
</feature>
<comment type="caution">
    <text evidence="2">The sequence shown here is derived from an EMBL/GenBank/DDBJ whole genome shotgun (WGS) entry which is preliminary data.</text>
</comment>
<protein>
    <submittedName>
        <fullName evidence="2">Uncharacterized protein</fullName>
    </submittedName>
</protein>
<feature type="transmembrane region" description="Helical" evidence="1">
    <location>
        <begin position="135"/>
        <end position="160"/>
    </location>
</feature>
<feature type="transmembrane region" description="Helical" evidence="1">
    <location>
        <begin position="20"/>
        <end position="39"/>
    </location>
</feature>
<dbReference type="RefSeq" id="WP_060192525.1">
    <property type="nucleotide sequence ID" value="NZ_LPHD01000049.1"/>
</dbReference>
<name>A0A106QD67_9BURK</name>
<evidence type="ECO:0000256" key="1">
    <source>
        <dbReference type="SAM" id="Phobius"/>
    </source>
</evidence>
<evidence type="ECO:0000313" key="2">
    <source>
        <dbReference type="EMBL" id="KWA84128.1"/>
    </source>
</evidence>
<keyword evidence="1" id="KW-0472">Membrane</keyword>
<dbReference type="EMBL" id="LPHD01000049">
    <property type="protein sequence ID" value="KWA84128.1"/>
    <property type="molecule type" value="Genomic_DNA"/>
</dbReference>
<sequence length="249" mass="27166">MSAAHDTNIEVEIIPATPARIIKLFLGTLIALLLVTLVFGQLNLPYYGKTAWDLGIAGIVWVACLIPVISTEAAAQYPFVVGALGVLWLTLTYHRVQRTGRYSAGRLDGLMTVMALWLLVVYFEYQDKVLPFDAAFFYRVALYCAIAAMTFSLFVMLAYFDAKAMAADAEQGGGPFFIAVMTSLLSGFATGFHGGDVASVSFWGYQLPNAWLHLMANATSLGMAWWFHSTVANLAKGDESAAKEDEPTH</sequence>
<keyword evidence="1" id="KW-1133">Transmembrane helix</keyword>
<dbReference type="AlphaFoldDB" id="A0A106QD67"/>
<evidence type="ECO:0000313" key="3">
    <source>
        <dbReference type="Proteomes" id="UP000060630"/>
    </source>
</evidence>
<feature type="transmembrane region" description="Helical" evidence="1">
    <location>
        <begin position="210"/>
        <end position="227"/>
    </location>
</feature>
<keyword evidence="1" id="KW-0812">Transmembrane</keyword>
<feature type="transmembrane region" description="Helical" evidence="1">
    <location>
        <begin position="105"/>
        <end position="123"/>
    </location>
</feature>
<proteinExistence type="predicted"/>